<protein>
    <recommendedName>
        <fullName evidence="9">CRISPR-associated endoribonuclease Cas2</fullName>
        <ecNumber evidence="9">3.1.-.-</ecNumber>
    </recommendedName>
</protein>
<keyword evidence="3 9" id="KW-0540">Nuclease</keyword>
<evidence type="ECO:0000256" key="9">
    <source>
        <dbReference type="HAMAP-Rule" id="MF_01471"/>
    </source>
</evidence>
<dbReference type="InterPro" id="IPR021127">
    <property type="entry name" value="CRISPR_associated_Cas2"/>
</dbReference>
<evidence type="ECO:0000256" key="8">
    <source>
        <dbReference type="ARBA" id="ARBA00023118"/>
    </source>
</evidence>
<reference evidence="10 11" key="2">
    <citation type="submission" date="2020-05" db="EMBL/GenBank/DDBJ databases">
        <title>Draft genome sequence of Desulfovibrio sp. strainFSS-1.</title>
        <authorList>
            <person name="Shimoshige H."/>
            <person name="Kobayashi H."/>
            <person name="Maekawa T."/>
        </authorList>
    </citation>
    <scope>NUCLEOTIDE SEQUENCE [LARGE SCALE GENOMIC DNA]</scope>
    <source>
        <strain evidence="10 11">SIID29052-01</strain>
    </source>
</reference>
<dbReference type="HAMAP" id="MF_01471">
    <property type="entry name" value="Cas2"/>
    <property type="match status" value="1"/>
</dbReference>
<proteinExistence type="inferred from homology"/>
<evidence type="ECO:0000313" key="10">
    <source>
        <dbReference type="EMBL" id="GFK95270.1"/>
    </source>
</evidence>
<keyword evidence="11" id="KW-1185">Reference proteome</keyword>
<accession>A0A6V8LWK0</accession>
<dbReference type="RefSeq" id="WP_173086128.1">
    <property type="nucleotide sequence ID" value="NZ_BLTE01000015.1"/>
</dbReference>
<comment type="similarity">
    <text evidence="2 9">Belongs to the CRISPR-associated endoribonuclease Cas2 protein family.</text>
</comment>
<dbReference type="GO" id="GO:0043571">
    <property type="term" value="P:maintenance of CRISPR repeat elements"/>
    <property type="evidence" value="ECO:0007669"/>
    <property type="project" value="UniProtKB-UniRule"/>
</dbReference>
<comment type="function">
    <text evidence="9">CRISPR (clustered regularly interspaced short palindromic repeat), is an adaptive immune system that provides protection against mobile genetic elements (viruses, transposable elements and conjugative plasmids). CRISPR clusters contain sequences complementary to antecedent mobile elements and target invading nucleic acids. CRISPR clusters are transcribed and processed into CRISPR RNA (crRNA). Functions as a ssRNA-specific endoribonuclease. Involved in the integration of spacer DNA into the CRISPR cassette.</text>
</comment>
<keyword evidence="8 9" id="KW-0051">Antiviral defense</keyword>
<keyword evidence="6 9" id="KW-0378">Hydrolase</keyword>
<dbReference type="SUPFAM" id="SSF143430">
    <property type="entry name" value="TTP0101/SSO1404-like"/>
    <property type="match status" value="1"/>
</dbReference>
<keyword evidence="7 9" id="KW-0460">Magnesium</keyword>
<evidence type="ECO:0000256" key="1">
    <source>
        <dbReference type="ARBA" id="ARBA00001946"/>
    </source>
</evidence>
<comment type="caution">
    <text evidence="10">The sequence shown here is derived from an EMBL/GenBank/DDBJ whole genome shotgun (WGS) entry which is preliminary data.</text>
</comment>
<comment type="cofactor">
    <cofactor evidence="1 9">
        <name>Mg(2+)</name>
        <dbReference type="ChEBI" id="CHEBI:18420"/>
    </cofactor>
</comment>
<feature type="binding site" evidence="9">
    <location>
        <position position="8"/>
    </location>
    <ligand>
        <name>Mg(2+)</name>
        <dbReference type="ChEBI" id="CHEBI:18420"/>
        <note>catalytic</note>
    </ligand>
</feature>
<dbReference type="AlphaFoldDB" id="A0A6V8LWK0"/>
<sequence length="101" mass="11902">MWVFALFDLPVTAVVERKEYTRFRKELKRLGFSMLQYSVYARYCHSRESKDAFLNKVQALVPDKGEVRLLSVTDAQFGKMRVLVGKKRRKPEKGPEQLMLF</sequence>
<dbReference type="InterPro" id="IPR019199">
    <property type="entry name" value="Virulence_VapD/CRISPR_Cas2"/>
</dbReference>
<dbReference type="GO" id="GO:0004521">
    <property type="term" value="F:RNA endonuclease activity"/>
    <property type="evidence" value="ECO:0007669"/>
    <property type="project" value="InterPro"/>
</dbReference>
<evidence type="ECO:0000256" key="2">
    <source>
        <dbReference type="ARBA" id="ARBA00009959"/>
    </source>
</evidence>
<evidence type="ECO:0000313" key="11">
    <source>
        <dbReference type="Proteomes" id="UP000494245"/>
    </source>
</evidence>
<evidence type="ECO:0000256" key="3">
    <source>
        <dbReference type="ARBA" id="ARBA00022722"/>
    </source>
</evidence>
<dbReference type="Pfam" id="PF09827">
    <property type="entry name" value="CRISPR_Cas2"/>
    <property type="match status" value="1"/>
</dbReference>
<organism evidence="10 11">
    <name type="scientific">Fundidesulfovibrio magnetotacticus</name>
    <dbReference type="NCBI Taxonomy" id="2730080"/>
    <lineage>
        <taxon>Bacteria</taxon>
        <taxon>Pseudomonadati</taxon>
        <taxon>Thermodesulfobacteriota</taxon>
        <taxon>Desulfovibrionia</taxon>
        <taxon>Desulfovibrionales</taxon>
        <taxon>Desulfovibrionaceae</taxon>
        <taxon>Fundidesulfovibrio</taxon>
    </lineage>
</organism>
<dbReference type="GO" id="GO:0016787">
    <property type="term" value="F:hydrolase activity"/>
    <property type="evidence" value="ECO:0007669"/>
    <property type="project" value="UniProtKB-KW"/>
</dbReference>
<evidence type="ECO:0000256" key="5">
    <source>
        <dbReference type="ARBA" id="ARBA00022759"/>
    </source>
</evidence>
<dbReference type="Proteomes" id="UP000494245">
    <property type="component" value="Unassembled WGS sequence"/>
</dbReference>
<comment type="subunit">
    <text evidence="9">Homodimer, forms a heterotetramer with a Cas1 homodimer.</text>
</comment>
<dbReference type="EC" id="3.1.-.-" evidence="9"/>
<keyword evidence="4 9" id="KW-0479">Metal-binding</keyword>
<evidence type="ECO:0000256" key="6">
    <source>
        <dbReference type="ARBA" id="ARBA00022801"/>
    </source>
</evidence>
<name>A0A6V8LWK0_9BACT</name>
<dbReference type="GO" id="GO:0046872">
    <property type="term" value="F:metal ion binding"/>
    <property type="evidence" value="ECO:0007669"/>
    <property type="project" value="UniProtKB-UniRule"/>
</dbReference>
<reference evidence="10 11" key="1">
    <citation type="submission" date="2020-04" db="EMBL/GenBank/DDBJ databases">
        <authorList>
            <consortium name="Desulfovibrio sp. FSS-1 genome sequencing consortium"/>
            <person name="Shimoshige H."/>
            <person name="Kobayashi H."/>
            <person name="Maekawa T."/>
        </authorList>
    </citation>
    <scope>NUCLEOTIDE SEQUENCE [LARGE SCALE GENOMIC DNA]</scope>
    <source>
        <strain evidence="10 11">SIID29052-01</strain>
    </source>
</reference>
<dbReference type="GO" id="GO:0051607">
    <property type="term" value="P:defense response to virus"/>
    <property type="evidence" value="ECO:0007669"/>
    <property type="project" value="UniProtKB-UniRule"/>
</dbReference>
<keyword evidence="5 9" id="KW-0255">Endonuclease</keyword>
<evidence type="ECO:0000256" key="4">
    <source>
        <dbReference type="ARBA" id="ARBA00022723"/>
    </source>
</evidence>
<gene>
    <name evidence="9 10" type="primary">cas2</name>
    <name evidence="10" type="ORF">NNJEOMEG_03129</name>
</gene>
<dbReference type="EMBL" id="BLTE01000015">
    <property type="protein sequence ID" value="GFK95270.1"/>
    <property type="molecule type" value="Genomic_DNA"/>
</dbReference>
<evidence type="ECO:0000256" key="7">
    <source>
        <dbReference type="ARBA" id="ARBA00022842"/>
    </source>
</evidence>
<dbReference type="NCBIfam" id="TIGR01573">
    <property type="entry name" value="cas2"/>
    <property type="match status" value="1"/>
</dbReference>